<sequence>MPPPSNHGTNTPAQKTSAARSTTYRSSNRSPRPKEAEMAGLFGGAASSAANTNPTQGDLSKDVAVSDPPEDSISNIAFSPQSEHLAVASWDKKVRIYEIDQNGNSQGKALFDFEGPVLNCAWSKDGSKVFGASADKTAKMLDIQSGSTQQVAQHDQPISCCETIVAGGNQMLVTGGWDKMVKYWDLRSPTPAGQVEAKERIYTMDVRNDMLVVGTADRWIHVVNVNQPGTFYRTLQSPLKWQSRVVSIFSPEPNGFAIGSIEGRCAIQYVEDKDQSGNFSFKCHRQTPPNDRNTSNVFAVNAISFHPQHGTFSTAGSDGTFHFWDKDAKHRLKGYPEVGGSIVATDFNKGGNIFAYAVSYDWSKGYQGNSQQYPNKIMLHPIVGDECDTSSTSKPPQPIDTMADVEDKREDEQLDRAPEEEEAGDEEEIAAMKKRVQEMEAEAAKLREMQAQIDSQQESLRESKEDIDARSVFVGNVDYGASPEEIQAHFQSVGSINRVTILLDKFTGHPKGYAYVEFTEPNLVTQALVLNESMFRGRNIKVVPKRTNLPGMTRGGRGGRGGGAPRGRGGFGGGYGPPMYGGRGGYGPPPHMPRGGYRGGYRGRARGYNPY</sequence>
<evidence type="ECO:0000256" key="5">
    <source>
        <dbReference type="PROSITE-ProRule" id="PRU00221"/>
    </source>
</evidence>
<organism evidence="8 9">
    <name type="scientific">Hortaea werneckii EXF-2000</name>
    <dbReference type="NCBI Taxonomy" id="1157616"/>
    <lineage>
        <taxon>Eukaryota</taxon>
        <taxon>Fungi</taxon>
        <taxon>Dikarya</taxon>
        <taxon>Ascomycota</taxon>
        <taxon>Pezizomycotina</taxon>
        <taxon>Dothideomycetes</taxon>
        <taxon>Dothideomycetidae</taxon>
        <taxon>Mycosphaerellales</taxon>
        <taxon>Teratosphaeriaceae</taxon>
        <taxon>Hortaea</taxon>
    </lineage>
</organism>
<feature type="compositionally biased region" description="Gly residues" evidence="6">
    <location>
        <begin position="553"/>
        <end position="586"/>
    </location>
</feature>
<dbReference type="InterPro" id="IPR000504">
    <property type="entry name" value="RRM_dom"/>
</dbReference>
<reference evidence="8 9" key="1">
    <citation type="submission" date="2017-01" db="EMBL/GenBank/DDBJ databases">
        <title>The recent genome duplication of the halophilic yeast Hortaea werneckii: insights from long-read sequencing.</title>
        <authorList>
            <person name="Sinha S."/>
            <person name="Flibotte S."/>
            <person name="Neira M."/>
            <person name="Lenassi M."/>
            <person name="Gostincar C."/>
            <person name="Stajich J.E."/>
            <person name="Nislow C.E."/>
        </authorList>
    </citation>
    <scope>NUCLEOTIDE SEQUENCE [LARGE SCALE GENOMIC DNA]</scope>
    <source>
        <strain evidence="8 9">EXF-2000</strain>
    </source>
</reference>
<dbReference type="SUPFAM" id="SSF50978">
    <property type="entry name" value="WD40 repeat-like"/>
    <property type="match status" value="1"/>
</dbReference>
<dbReference type="InterPro" id="IPR036322">
    <property type="entry name" value="WD40_repeat_dom_sf"/>
</dbReference>
<feature type="region of interest" description="Disordered" evidence="6">
    <location>
        <begin position="1"/>
        <end position="69"/>
    </location>
</feature>
<name>A0A1Z5SMW2_HORWE</name>
<keyword evidence="9" id="KW-1185">Reference proteome</keyword>
<comment type="similarity">
    <text evidence="1">Belongs to the WD repeat rae1 family.</text>
</comment>
<dbReference type="FunCoup" id="A0A1Z5SMW2">
    <property type="interactions" value="2190"/>
</dbReference>
<feature type="compositionally biased region" description="Low complexity" evidence="6">
    <location>
        <begin position="16"/>
        <end position="30"/>
    </location>
</feature>
<dbReference type="InterPro" id="IPR012677">
    <property type="entry name" value="Nucleotide-bd_a/b_plait_sf"/>
</dbReference>
<dbReference type="SMART" id="SM00360">
    <property type="entry name" value="RRM"/>
    <property type="match status" value="1"/>
</dbReference>
<dbReference type="EMBL" id="MUNK01000395">
    <property type="protein sequence ID" value="OTA22182.1"/>
    <property type="molecule type" value="Genomic_DNA"/>
</dbReference>
<dbReference type="VEuPathDB" id="FungiDB:BTJ68_14371"/>
<dbReference type="FunFam" id="2.130.10.10:FF:000190">
    <property type="entry name" value="Nuclear pore complex subunit"/>
    <property type="match status" value="1"/>
</dbReference>
<evidence type="ECO:0000256" key="1">
    <source>
        <dbReference type="ARBA" id="ARBA00007830"/>
    </source>
</evidence>
<proteinExistence type="inferred from homology"/>
<evidence type="ECO:0000256" key="3">
    <source>
        <dbReference type="ARBA" id="ARBA00022737"/>
    </source>
</evidence>
<dbReference type="InParanoid" id="A0A1Z5SMW2"/>
<evidence type="ECO:0000256" key="6">
    <source>
        <dbReference type="SAM" id="MobiDB-lite"/>
    </source>
</evidence>
<protein>
    <recommendedName>
        <fullName evidence="7">RRM domain-containing protein</fullName>
    </recommendedName>
</protein>
<dbReference type="Pfam" id="PF00400">
    <property type="entry name" value="WD40"/>
    <property type="match status" value="4"/>
</dbReference>
<dbReference type="SUPFAM" id="SSF54928">
    <property type="entry name" value="RNA-binding domain, RBD"/>
    <property type="match status" value="1"/>
</dbReference>
<evidence type="ECO:0000313" key="9">
    <source>
        <dbReference type="Proteomes" id="UP000194280"/>
    </source>
</evidence>
<keyword evidence="4" id="KW-0694">RNA-binding</keyword>
<dbReference type="AlphaFoldDB" id="A0A1Z5SMW2"/>
<dbReference type="CDD" id="cd12306">
    <property type="entry name" value="RRM_II_PABPs"/>
    <property type="match status" value="1"/>
</dbReference>
<dbReference type="Gene3D" id="3.30.70.330">
    <property type="match status" value="1"/>
</dbReference>
<evidence type="ECO:0000259" key="7">
    <source>
        <dbReference type="PROSITE" id="PS50102"/>
    </source>
</evidence>
<feature type="compositionally biased region" description="Polar residues" evidence="6">
    <location>
        <begin position="1"/>
        <end position="15"/>
    </location>
</feature>
<dbReference type="InterPro" id="IPR035979">
    <property type="entry name" value="RBD_domain_sf"/>
</dbReference>
<dbReference type="STRING" id="1157616.A0A1Z5SMW2"/>
<dbReference type="Proteomes" id="UP000194280">
    <property type="component" value="Unassembled WGS sequence"/>
</dbReference>
<dbReference type="OrthoDB" id="256303at2759"/>
<dbReference type="InterPro" id="IPR015943">
    <property type="entry name" value="WD40/YVTN_repeat-like_dom_sf"/>
</dbReference>
<evidence type="ECO:0000313" key="8">
    <source>
        <dbReference type="EMBL" id="OTA22182.1"/>
    </source>
</evidence>
<evidence type="ECO:0000256" key="2">
    <source>
        <dbReference type="ARBA" id="ARBA00022574"/>
    </source>
</evidence>
<dbReference type="Pfam" id="PF00076">
    <property type="entry name" value="RRM_1"/>
    <property type="match status" value="1"/>
</dbReference>
<dbReference type="InterPro" id="IPR001680">
    <property type="entry name" value="WD40_rpt"/>
</dbReference>
<feature type="domain" description="RRM" evidence="7">
    <location>
        <begin position="470"/>
        <end position="547"/>
    </location>
</feature>
<dbReference type="PANTHER" id="PTHR10971">
    <property type="entry name" value="MRNA EXPORT FACTOR AND BUB3"/>
    <property type="match status" value="1"/>
</dbReference>
<feature type="repeat" description="WD" evidence="5">
    <location>
        <begin position="169"/>
        <end position="194"/>
    </location>
</feature>
<feature type="compositionally biased region" description="Basic and acidic residues" evidence="6">
    <location>
        <begin position="405"/>
        <end position="417"/>
    </location>
</feature>
<comment type="caution">
    <text evidence="8">The sequence shown here is derived from an EMBL/GenBank/DDBJ whole genome shotgun (WGS) entry which is preliminary data.</text>
</comment>
<gene>
    <name evidence="8" type="ORF">BTJ68_14371</name>
</gene>
<dbReference type="Gene3D" id="2.130.10.10">
    <property type="entry name" value="YVTN repeat-like/Quinoprotein amine dehydrogenase"/>
    <property type="match status" value="1"/>
</dbReference>
<evidence type="ECO:0000256" key="4">
    <source>
        <dbReference type="PROSITE-ProRule" id="PRU00176"/>
    </source>
</evidence>
<dbReference type="SMART" id="SM00320">
    <property type="entry name" value="WD40"/>
    <property type="match status" value="5"/>
</dbReference>
<dbReference type="PROSITE" id="PS50102">
    <property type="entry name" value="RRM"/>
    <property type="match status" value="1"/>
</dbReference>
<keyword evidence="3" id="KW-0677">Repeat</keyword>
<feature type="region of interest" description="Disordered" evidence="6">
    <location>
        <begin position="546"/>
        <end position="611"/>
    </location>
</feature>
<feature type="repeat" description="WD" evidence="5">
    <location>
        <begin position="293"/>
        <end position="325"/>
    </location>
</feature>
<dbReference type="PROSITE" id="PS50082">
    <property type="entry name" value="WD_REPEATS_2"/>
    <property type="match status" value="2"/>
</dbReference>
<dbReference type="GO" id="GO:0003723">
    <property type="term" value="F:RNA binding"/>
    <property type="evidence" value="ECO:0007669"/>
    <property type="project" value="UniProtKB-UniRule"/>
</dbReference>
<feature type="compositionally biased region" description="Acidic residues" evidence="6">
    <location>
        <begin position="418"/>
        <end position="429"/>
    </location>
</feature>
<keyword evidence="2 5" id="KW-0853">WD repeat</keyword>
<accession>A0A1Z5SMW2</accession>
<feature type="region of interest" description="Disordered" evidence="6">
    <location>
        <begin position="386"/>
        <end position="429"/>
    </location>
</feature>